<dbReference type="Gene3D" id="1.10.3720.10">
    <property type="entry name" value="MetI-like"/>
    <property type="match status" value="1"/>
</dbReference>
<dbReference type="InterPro" id="IPR035906">
    <property type="entry name" value="MetI-like_sf"/>
</dbReference>
<dbReference type="NCBIfam" id="TIGR01726">
    <property type="entry name" value="HEQRo_perm_3TM"/>
    <property type="match status" value="1"/>
</dbReference>
<evidence type="ECO:0000256" key="6">
    <source>
        <dbReference type="ARBA" id="ARBA00022692"/>
    </source>
</evidence>
<evidence type="ECO:0000256" key="1">
    <source>
        <dbReference type="ARBA" id="ARBA00004429"/>
    </source>
</evidence>
<dbReference type="Proteomes" id="UP000186878">
    <property type="component" value="Unassembled WGS sequence"/>
</dbReference>
<dbReference type="InterPro" id="IPR043429">
    <property type="entry name" value="ArtM/GltK/GlnP/TcyL/YhdX-like"/>
</dbReference>
<sequence length="243" mass="27539">MEQLNGWFTDLLSGNVIFTANTLSFYWSGLVTTVQLVFLSLLIGVILAVPLAIGRGSKRRWIKLPIYAYTYVFRGTPLLIQLYLVYYGVVFFDGIQDSIFWVVFKQAFFPALIAFTLNTAAYTTEIFHGAIKNTAKGEIEAARAYGMSRKLMMRRIILPSAFRRALPAYGNEVIFMLHASAVASVVTIMDLTGAAYYVYARFYAPFDAFIFVALIYLCLTFSIMFTFRTLEKRLLAHLRPRGA</sequence>
<dbReference type="EMBL" id="MSDO01000001">
    <property type="protein sequence ID" value="OLO06183.1"/>
    <property type="molecule type" value="Genomic_DNA"/>
</dbReference>
<keyword evidence="5" id="KW-0997">Cell inner membrane</keyword>
<keyword evidence="9 11" id="KW-0472">Membrane</keyword>
<evidence type="ECO:0000256" key="11">
    <source>
        <dbReference type="RuleBase" id="RU363032"/>
    </source>
</evidence>
<evidence type="ECO:0000256" key="7">
    <source>
        <dbReference type="ARBA" id="ARBA00022970"/>
    </source>
</evidence>
<keyword evidence="6 11" id="KW-0812">Transmembrane</keyword>
<dbReference type="PROSITE" id="PS50928">
    <property type="entry name" value="ABC_TM1"/>
    <property type="match status" value="1"/>
</dbReference>
<dbReference type="GO" id="GO:0022857">
    <property type="term" value="F:transmembrane transporter activity"/>
    <property type="evidence" value="ECO:0007669"/>
    <property type="project" value="InterPro"/>
</dbReference>
<feature type="domain" description="ABC transmembrane type-1" evidence="12">
    <location>
        <begin position="30"/>
        <end position="227"/>
    </location>
</feature>
<dbReference type="InterPro" id="IPR000515">
    <property type="entry name" value="MetI-like"/>
</dbReference>
<feature type="transmembrane region" description="Helical" evidence="11">
    <location>
        <begin position="209"/>
        <end position="230"/>
    </location>
</feature>
<dbReference type="STRING" id="404433.BTW07_01435"/>
<evidence type="ECO:0000259" key="12">
    <source>
        <dbReference type="PROSITE" id="PS50928"/>
    </source>
</evidence>
<dbReference type="GO" id="GO:0043190">
    <property type="term" value="C:ATP-binding cassette (ABC) transporter complex"/>
    <property type="evidence" value="ECO:0007669"/>
    <property type="project" value="InterPro"/>
</dbReference>
<comment type="similarity">
    <text evidence="2">Belongs to the binding-protein-dependent transport system permease family. HisMQ subfamily.</text>
</comment>
<comment type="subcellular location">
    <subcellularLocation>
        <location evidence="1">Cell inner membrane</location>
        <topology evidence="1">Multi-pass membrane protein</topology>
    </subcellularLocation>
    <subcellularLocation>
        <location evidence="11">Cell membrane</location>
        <topology evidence="11">Multi-pass membrane protein</topology>
    </subcellularLocation>
</comment>
<evidence type="ECO:0000256" key="2">
    <source>
        <dbReference type="ARBA" id="ARBA00010072"/>
    </source>
</evidence>
<evidence type="ECO:0000313" key="14">
    <source>
        <dbReference type="Proteomes" id="UP000186878"/>
    </source>
</evidence>
<evidence type="ECO:0000256" key="9">
    <source>
        <dbReference type="ARBA" id="ARBA00023136"/>
    </source>
</evidence>
<feature type="transmembrane region" description="Helical" evidence="11">
    <location>
        <begin position="33"/>
        <end position="54"/>
    </location>
</feature>
<evidence type="ECO:0000256" key="8">
    <source>
        <dbReference type="ARBA" id="ARBA00022989"/>
    </source>
</evidence>
<feature type="transmembrane region" description="Helical" evidence="11">
    <location>
        <begin position="173"/>
        <end position="197"/>
    </location>
</feature>
<accession>A0A1Q8SXN8</accession>
<feature type="transmembrane region" description="Helical" evidence="11">
    <location>
        <begin position="66"/>
        <end position="86"/>
    </location>
</feature>
<dbReference type="AlphaFoldDB" id="A0A1Q8SXN8"/>
<dbReference type="CDD" id="cd06261">
    <property type="entry name" value="TM_PBP2"/>
    <property type="match status" value="1"/>
</dbReference>
<evidence type="ECO:0000256" key="4">
    <source>
        <dbReference type="ARBA" id="ARBA00022475"/>
    </source>
</evidence>
<dbReference type="GO" id="GO:0006865">
    <property type="term" value="P:amino acid transport"/>
    <property type="evidence" value="ECO:0007669"/>
    <property type="project" value="UniProtKB-KW"/>
</dbReference>
<evidence type="ECO:0000256" key="5">
    <source>
        <dbReference type="ARBA" id="ARBA00022519"/>
    </source>
</evidence>
<dbReference type="PANTHER" id="PTHR30614:SF10">
    <property type="entry name" value="ARGININE ABC TRANSPORTER PERMEASE PROTEIN ARTM"/>
    <property type="match status" value="1"/>
</dbReference>
<dbReference type="RefSeq" id="WP_075568352.1">
    <property type="nucleotide sequence ID" value="NZ_MSDO01000001.1"/>
</dbReference>
<protein>
    <recommendedName>
        <fullName evidence="10">Arginine ABC transporter permease protein ArtM</fullName>
    </recommendedName>
</protein>
<dbReference type="SUPFAM" id="SSF161098">
    <property type="entry name" value="MetI-like"/>
    <property type="match status" value="1"/>
</dbReference>
<dbReference type="PANTHER" id="PTHR30614">
    <property type="entry name" value="MEMBRANE COMPONENT OF AMINO ACID ABC TRANSPORTER"/>
    <property type="match status" value="1"/>
</dbReference>
<dbReference type="Pfam" id="PF00528">
    <property type="entry name" value="BPD_transp_1"/>
    <property type="match status" value="1"/>
</dbReference>
<proteinExistence type="inferred from homology"/>
<keyword evidence="4" id="KW-1003">Cell membrane</keyword>
<reference evidence="13 14" key="1">
    <citation type="submission" date="2016-12" db="EMBL/GenBank/DDBJ databases">
        <title>Draft genome sequences of strains Salinicola socius SMB35, Salinicola sp. MH3R3-1 and Chromohalobacter sp. SMB17 from the Verkhnekamsk potash mining region of Russia.</title>
        <authorList>
            <person name="Mavrodi D.V."/>
            <person name="Olsson B.E."/>
            <person name="Korsakova E.S."/>
            <person name="Pyankova A."/>
            <person name="Mavrodi O.V."/>
            <person name="Plotnikova E.G."/>
        </authorList>
    </citation>
    <scope>NUCLEOTIDE SEQUENCE [LARGE SCALE GENOMIC DNA]</scope>
    <source>
        <strain evidence="13 14">SMB35</strain>
    </source>
</reference>
<evidence type="ECO:0000313" key="13">
    <source>
        <dbReference type="EMBL" id="OLO06183.1"/>
    </source>
</evidence>
<dbReference type="InterPro" id="IPR010065">
    <property type="entry name" value="AA_ABC_transptr_permease_3TM"/>
</dbReference>
<gene>
    <name evidence="13" type="ORF">BTW07_01435</name>
</gene>
<keyword evidence="3 11" id="KW-0813">Transport</keyword>
<keyword evidence="7" id="KW-0029">Amino-acid transport</keyword>
<keyword evidence="8 11" id="KW-1133">Transmembrane helix</keyword>
<name>A0A1Q8SXN8_9GAMM</name>
<evidence type="ECO:0000256" key="3">
    <source>
        <dbReference type="ARBA" id="ARBA00022448"/>
    </source>
</evidence>
<dbReference type="OrthoDB" id="4404959at2"/>
<organism evidence="13 14">
    <name type="scientific">Salinicola socius</name>
    <dbReference type="NCBI Taxonomy" id="404433"/>
    <lineage>
        <taxon>Bacteria</taxon>
        <taxon>Pseudomonadati</taxon>
        <taxon>Pseudomonadota</taxon>
        <taxon>Gammaproteobacteria</taxon>
        <taxon>Oceanospirillales</taxon>
        <taxon>Halomonadaceae</taxon>
        <taxon>Salinicola</taxon>
    </lineage>
</organism>
<evidence type="ECO:0000256" key="10">
    <source>
        <dbReference type="ARBA" id="ARBA00040319"/>
    </source>
</evidence>
<comment type="caution">
    <text evidence="13">The sequence shown here is derived from an EMBL/GenBank/DDBJ whole genome shotgun (WGS) entry which is preliminary data.</text>
</comment>
<keyword evidence="14" id="KW-1185">Reference proteome</keyword>